<evidence type="ECO:0000256" key="5">
    <source>
        <dbReference type="ARBA" id="ARBA00022692"/>
    </source>
</evidence>
<dbReference type="InterPro" id="IPR026579">
    <property type="entry name" value="FtsQ"/>
</dbReference>
<dbReference type="GO" id="GO:0016020">
    <property type="term" value="C:membrane"/>
    <property type="evidence" value="ECO:0007669"/>
    <property type="project" value="UniProtKB-SubCell"/>
</dbReference>
<feature type="transmembrane region" description="Helical" evidence="9">
    <location>
        <begin position="31"/>
        <end position="52"/>
    </location>
</feature>
<dbReference type="GO" id="GO:0090529">
    <property type="term" value="P:cell septum assembly"/>
    <property type="evidence" value="ECO:0007669"/>
    <property type="project" value="InterPro"/>
</dbReference>
<name>F4LJJ2_TREBD</name>
<dbReference type="InterPro" id="IPR034746">
    <property type="entry name" value="POTRA"/>
</dbReference>
<evidence type="ECO:0000259" key="10">
    <source>
        <dbReference type="PROSITE" id="PS51779"/>
    </source>
</evidence>
<keyword evidence="8" id="KW-0131">Cell cycle</keyword>
<feature type="domain" description="POTRA" evidence="10">
    <location>
        <begin position="56"/>
        <end position="124"/>
    </location>
</feature>
<keyword evidence="3" id="KW-0997">Cell inner membrane</keyword>
<dbReference type="PANTHER" id="PTHR35851:SF1">
    <property type="entry name" value="CELL DIVISION PROTEIN FTSQ"/>
    <property type="match status" value="1"/>
</dbReference>
<evidence type="ECO:0000256" key="2">
    <source>
        <dbReference type="ARBA" id="ARBA00022475"/>
    </source>
</evidence>
<keyword evidence="6 9" id="KW-1133">Transmembrane helix</keyword>
<dbReference type="Pfam" id="PF03799">
    <property type="entry name" value="FtsQ_DivIB_C"/>
    <property type="match status" value="1"/>
</dbReference>
<sequence>MSDTFVYTDMNGFVTEHHSGHKTADSKVMMLKVLVGVLCAVLAVEVVLYTVIIPSLVPVKISFSGLQQYTSEELVRILNVSSDDTWIRFDTAAAASALATCAAIESVSVEKRFPDTVFVSVTERIPVATTLIEADGRTLPVQIDKNGVLFSAKAGTSVAQLPLVTGLPVEQYADGMRLHSKYRALMQQLAALETLPQKYLTAVSEIHIEPKEYGNYELVLYPTYSKTRVLTDRTLNEDALQYMIVVLDVVNSIEPDIAEIDLRYGSVSFRTAASAF</sequence>
<organism evidence="11 12">
    <name type="scientific">Treponema brennaborense (strain DSM 12168 / CIP 105900 / DD5/3)</name>
    <dbReference type="NCBI Taxonomy" id="906968"/>
    <lineage>
        <taxon>Bacteria</taxon>
        <taxon>Pseudomonadati</taxon>
        <taxon>Spirochaetota</taxon>
        <taxon>Spirochaetia</taxon>
        <taxon>Spirochaetales</taxon>
        <taxon>Treponemataceae</taxon>
        <taxon>Treponema</taxon>
    </lineage>
</organism>
<proteinExistence type="predicted"/>
<dbReference type="InterPro" id="IPR013685">
    <property type="entry name" value="POTRA_FtsQ_type"/>
</dbReference>
<evidence type="ECO:0000256" key="1">
    <source>
        <dbReference type="ARBA" id="ARBA00004370"/>
    </source>
</evidence>
<dbReference type="AlphaFoldDB" id="F4LJJ2"/>
<dbReference type="Proteomes" id="UP000006546">
    <property type="component" value="Chromosome"/>
</dbReference>
<accession>F4LJJ2</accession>
<keyword evidence="12" id="KW-1185">Reference proteome</keyword>
<dbReference type="KEGG" id="tbe:Trebr_0951"/>
<evidence type="ECO:0000313" key="12">
    <source>
        <dbReference type="Proteomes" id="UP000006546"/>
    </source>
</evidence>
<dbReference type="eggNOG" id="COG1589">
    <property type="taxonomic scope" value="Bacteria"/>
</dbReference>
<evidence type="ECO:0000256" key="7">
    <source>
        <dbReference type="ARBA" id="ARBA00023136"/>
    </source>
</evidence>
<dbReference type="RefSeq" id="WP_013758106.1">
    <property type="nucleotide sequence ID" value="NC_015500.1"/>
</dbReference>
<dbReference type="EMBL" id="CP002696">
    <property type="protein sequence ID" value="AEE16387.1"/>
    <property type="molecule type" value="Genomic_DNA"/>
</dbReference>
<keyword evidence="5 9" id="KW-0812">Transmembrane</keyword>
<dbReference type="Gene3D" id="3.10.20.310">
    <property type="entry name" value="membrane protein fhac"/>
    <property type="match status" value="1"/>
</dbReference>
<dbReference type="InterPro" id="IPR005548">
    <property type="entry name" value="Cell_div_FtsQ/DivIB_C"/>
</dbReference>
<gene>
    <name evidence="11" type="ordered locus">Trebr_0951</name>
</gene>
<dbReference type="OrthoDB" id="370362at2"/>
<evidence type="ECO:0000256" key="6">
    <source>
        <dbReference type="ARBA" id="ARBA00022989"/>
    </source>
</evidence>
<evidence type="ECO:0000256" key="3">
    <source>
        <dbReference type="ARBA" id="ARBA00022519"/>
    </source>
</evidence>
<keyword evidence="2" id="KW-1003">Cell membrane</keyword>
<dbReference type="PROSITE" id="PS51779">
    <property type="entry name" value="POTRA"/>
    <property type="match status" value="1"/>
</dbReference>
<reference evidence="12" key="1">
    <citation type="submission" date="2011-04" db="EMBL/GenBank/DDBJ databases">
        <title>The complete genome of Treponema brennaborense DSM 12168.</title>
        <authorList>
            <person name="Lucas S."/>
            <person name="Han J."/>
            <person name="Lapidus A."/>
            <person name="Bruce D."/>
            <person name="Goodwin L."/>
            <person name="Pitluck S."/>
            <person name="Peters L."/>
            <person name="Kyrpides N."/>
            <person name="Mavromatis K."/>
            <person name="Ivanova N."/>
            <person name="Mikhailova N."/>
            <person name="Pagani I."/>
            <person name="Teshima H."/>
            <person name="Detter J.C."/>
            <person name="Tapia R."/>
            <person name="Han C."/>
            <person name="Land M."/>
            <person name="Hauser L."/>
            <person name="Markowitz V."/>
            <person name="Cheng J.-F."/>
            <person name="Hugenholtz P."/>
            <person name="Woyke T."/>
            <person name="Wu D."/>
            <person name="Gronow S."/>
            <person name="Wellnitz S."/>
            <person name="Brambilla E."/>
            <person name="Klenk H.-P."/>
            <person name="Eisen J.A."/>
        </authorList>
    </citation>
    <scope>NUCLEOTIDE SEQUENCE [LARGE SCALE GENOMIC DNA]</scope>
    <source>
        <strain evidence="12">DSM 12168 / CIP 105900 / DD5/3</strain>
    </source>
</reference>
<keyword evidence="7 9" id="KW-0472">Membrane</keyword>
<evidence type="ECO:0000256" key="9">
    <source>
        <dbReference type="SAM" id="Phobius"/>
    </source>
</evidence>
<evidence type="ECO:0000256" key="8">
    <source>
        <dbReference type="ARBA" id="ARBA00023306"/>
    </source>
</evidence>
<dbReference type="Pfam" id="PF08478">
    <property type="entry name" value="POTRA_1"/>
    <property type="match status" value="1"/>
</dbReference>
<keyword evidence="4" id="KW-0132">Cell division</keyword>
<comment type="subcellular location">
    <subcellularLocation>
        <location evidence="1">Membrane</location>
    </subcellularLocation>
</comment>
<evidence type="ECO:0000313" key="11">
    <source>
        <dbReference type="EMBL" id="AEE16387.1"/>
    </source>
</evidence>
<protein>
    <submittedName>
        <fullName evidence="11">Polypeptide-transport-associated domain protein FtsQ-type</fullName>
    </submittedName>
</protein>
<dbReference type="STRING" id="906968.Trebr_0951"/>
<dbReference type="PANTHER" id="PTHR35851">
    <property type="entry name" value="CELL DIVISION PROTEIN FTSQ"/>
    <property type="match status" value="1"/>
</dbReference>
<dbReference type="HOGENOM" id="CLU_069614_0_0_12"/>
<evidence type="ECO:0000256" key="4">
    <source>
        <dbReference type="ARBA" id="ARBA00022618"/>
    </source>
</evidence>